<dbReference type="AlphaFoldDB" id="C8X400"/>
<dbReference type="InterPro" id="IPR007325">
    <property type="entry name" value="KFase/CYL"/>
</dbReference>
<protein>
    <submittedName>
        <fullName evidence="1">Cyclase family protein</fullName>
    </submittedName>
</protein>
<organism evidence="1 2">
    <name type="scientific">Desulfohalobium retbaense (strain ATCC 49708 / DSM 5692 / JCM 16813 / HR100)</name>
    <dbReference type="NCBI Taxonomy" id="485915"/>
    <lineage>
        <taxon>Bacteria</taxon>
        <taxon>Pseudomonadati</taxon>
        <taxon>Thermodesulfobacteriota</taxon>
        <taxon>Desulfovibrionia</taxon>
        <taxon>Desulfovibrionales</taxon>
        <taxon>Desulfohalobiaceae</taxon>
        <taxon>Desulfohalobium</taxon>
    </lineage>
</organism>
<gene>
    <name evidence="1" type="ordered locus">Dret_1863</name>
</gene>
<dbReference type="OrthoDB" id="7067800at2"/>
<name>C8X400_DESRD</name>
<dbReference type="Gene3D" id="3.50.30.50">
    <property type="entry name" value="Putative cyclase"/>
    <property type="match status" value="1"/>
</dbReference>
<evidence type="ECO:0000313" key="2">
    <source>
        <dbReference type="Proteomes" id="UP000001052"/>
    </source>
</evidence>
<evidence type="ECO:0000313" key="1">
    <source>
        <dbReference type="EMBL" id="ACV69147.1"/>
    </source>
</evidence>
<dbReference type="InterPro" id="IPR037175">
    <property type="entry name" value="KFase_sf"/>
</dbReference>
<dbReference type="eggNOG" id="COG1878">
    <property type="taxonomic scope" value="Bacteria"/>
</dbReference>
<reference evidence="2" key="1">
    <citation type="submission" date="2009-09" db="EMBL/GenBank/DDBJ databases">
        <title>The complete chromosome of Desulfohalobium retbaense DSM 5692.</title>
        <authorList>
            <consortium name="US DOE Joint Genome Institute (JGI-PGF)"/>
            <person name="Lucas S."/>
            <person name="Copeland A."/>
            <person name="Lapidus A."/>
            <person name="Glavina del Rio T."/>
            <person name="Dalin E."/>
            <person name="Tice H."/>
            <person name="Bruce D."/>
            <person name="Goodwin L."/>
            <person name="Pitluck S."/>
            <person name="Kyrpides N."/>
            <person name="Mavromatis K."/>
            <person name="Ivanova N."/>
            <person name="Mikhailova N."/>
            <person name="Munk A.C."/>
            <person name="Brettin T."/>
            <person name="Detter J.C."/>
            <person name="Han C."/>
            <person name="Tapia R."/>
            <person name="Larimer F."/>
            <person name="Land M."/>
            <person name="Hauser L."/>
            <person name="Markowitz V."/>
            <person name="Cheng J.-F."/>
            <person name="Hugenholtz P."/>
            <person name="Woyke T."/>
            <person name="Wu D."/>
            <person name="Spring S."/>
            <person name="Klenk H.-P."/>
            <person name="Eisen J.A."/>
        </authorList>
    </citation>
    <scope>NUCLEOTIDE SEQUENCE [LARGE SCALE GENOMIC DNA]</scope>
    <source>
        <strain evidence="2">DSM 5692</strain>
    </source>
</reference>
<accession>C8X400</accession>
<dbReference type="Proteomes" id="UP000001052">
    <property type="component" value="Chromosome"/>
</dbReference>
<dbReference type="KEGG" id="drt:Dret_1863"/>
<dbReference type="Pfam" id="PF04199">
    <property type="entry name" value="Cyclase"/>
    <property type="match status" value="1"/>
</dbReference>
<dbReference type="STRING" id="485915.Dret_1863"/>
<reference evidence="1 2" key="2">
    <citation type="journal article" date="2010" name="Stand. Genomic Sci.">
        <title>Complete genome sequence of Desulfohalobium retbaense type strain (HR(100)).</title>
        <authorList>
            <person name="Spring S."/>
            <person name="Nolan M."/>
            <person name="Lapidus A."/>
            <person name="Glavina Del Rio T."/>
            <person name="Copeland A."/>
            <person name="Tice H."/>
            <person name="Cheng J.F."/>
            <person name="Lucas S."/>
            <person name="Land M."/>
            <person name="Chen F."/>
            <person name="Bruce D."/>
            <person name="Goodwin L."/>
            <person name="Pitluck S."/>
            <person name="Ivanova N."/>
            <person name="Mavromatis K."/>
            <person name="Mikhailova N."/>
            <person name="Pati A."/>
            <person name="Chen A."/>
            <person name="Palaniappan K."/>
            <person name="Hauser L."/>
            <person name="Chang Y.J."/>
            <person name="Jeffries C.D."/>
            <person name="Munk C."/>
            <person name="Kiss H."/>
            <person name="Chain P."/>
            <person name="Han C."/>
            <person name="Brettin T."/>
            <person name="Detter J.C."/>
            <person name="Schuler E."/>
            <person name="Goker M."/>
            <person name="Rohde M."/>
            <person name="Bristow J."/>
            <person name="Eisen J.A."/>
            <person name="Markowitz V."/>
            <person name="Hugenholtz P."/>
            <person name="Kyrpides N.C."/>
            <person name="Klenk H.P."/>
        </authorList>
    </citation>
    <scope>NUCLEOTIDE SEQUENCE [LARGE SCALE GENOMIC DNA]</scope>
    <source>
        <strain evidence="1 2">DSM 5692</strain>
    </source>
</reference>
<dbReference type="GO" id="GO:0004061">
    <property type="term" value="F:arylformamidase activity"/>
    <property type="evidence" value="ECO:0007669"/>
    <property type="project" value="InterPro"/>
</dbReference>
<dbReference type="SUPFAM" id="SSF102198">
    <property type="entry name" value="Putative cyclase"/>
    <property type="match status" value="1"/>
</dbReference>
<proteinExistence type="predicted"/>
<keyword evidence="2" id="KW-1185">Reference proteome</keyword>
<dbReference type="PANTHER" id="PTHR31118">
    <property type="entry name" value="CYCLASE-LIKE PROTEIN 2"/>
    <property type="match status" value="1"/>
</dbReference>
<dbReference type="PANTHER" id="PTHR31118:SF12">
    <property type="entry name" value="CYCLASE-LIKE PROTEIN 2"/>
    <property type="match status" value="1"/>
</dbReference>
<dbReference type="HOGENOM" id="CLU_030671_3_0_7"/>
<sequence length="212" mass="23090">MKVIDLSHSLSSHTPVYPGTAPPTIEPACTVLEHGFAETAISMWSHTGTHLDAPSHLKSMGKSLDDFDMAHFYGPGLCIDLSHVHGCCIGLAELEPYAQILREVDFVLLATGWDQYWGHEAYFHDYPVLAPGAAKWLSGFRLKGVGLDTLSADRDDSVKFPVHQVLLDQDIVLVENLTNLLQLPQSDFSFSCFPLSITGGDGSPTRAVGIVE</sequence>
<dbReference type="EMBL" id="CP001734">
    <property type="protein sequence ID" value="ACV69147.1"/>
    <property type="molecule type" value="Genomic_DNA"/>
</dbReference>
<dbReference type="RefSeq" id="WP_015752290.1">
    <property type="nucleotide sequence ID" value="NC_013223.1"/>
</dbReference>
<dbReference type="GO" id="GO:0019441">
    <property type="term" value="P:L-tryptophan catabolic process to kynurenine"/>
    <property type="evidence" value="ECO:0007669"/>
    <property type="project" value="InterPro"/>
</dbReference>